<dbReference type="Proteomes" id="UP001358417">
    <property type="component" value="Unassembled WGS sequence"/>
</dbReference>
<dbReference type="Pfam" id="PF01174">
    <property type="entry name" value="SNO"/>
    <property type="match status" value="2"/>
</dbReference>
<evidence type="ECO:0000256" key="5">
    <source>
        <dbReference type="ARBA" id="ARBA00023239"/>
    </source>
</evidence>
<comment type="caution">
    <text evidence="7">The sequence shown here is derived from an EMBL/GenBank/DDBJ whole genome shotgun (WGS) entry which is preliminary data.</text>
</comment>
<evidence type="ECO:0000256" key="3">
    <source>
        <dbReference type="ARBA" id="ARBA00022801"/>
    </source>
</evidence>
<dbReference type="AlphaFoldDB" id="A0AAV9N651"/>
<evidence type="ECO:0000313" key="8">
    <source>
        <dbReference type="Proteomes" id="UP001358417"/>
    </source>
</evidence>
<evidence type="ECO:0000313" key="7">
    <source>
        <dbReference type="EMBL" id="KAK5050524.1"/>
    </source>
</evidence>
<dbReference type="GO" id="GO:0042823">
    <property type="term" value="P:pyridoxal phosphate biosynthetic process"/>
    <property type="evidence" value="ECO:0007669"/>
    <property type="project" value="InterPro"/>
</dbReference>
<dbReference type="NCBIfam" id="TIGR03800">
    <property type="entry name" value="PLP_synth_Pdx2"/>
    <property type="match status" value="1"/>
</dbReference>
<protein>
    <recommendedName>
        <fullName evidence="2">glutaminase</fullName>
        <ecNumber evidence="2">3.5.1.2</ecNumber>
    </recommendedName>
</protein>
<dbReference type="PANTHER" id="PTHR31559:SF0">
    <property type="entry name" value="PYRIDOXAL 5'-PHOSPHATE SYNTHASE SUBUNIT SNO1-RELATED"/>
    <property type="match status" value="1"/>
</dbReference>
<proteinExistence type="inferred from homology"/>
<dbReference type="GO" id="GO:0005829">
    <property type="term" value="C:cytosol"/>
    <property type="evidence" value="ECO:0007669"/>
    <property type="project" value="TreeGrafter"/>
</dbReference>
<keyword evidence="5" id="KW-0456">Lyase</keyword>
<sequence length="268" mass="29222">MAITVGVLALQGAFLEHLVLLRRAARELHAKTAFEFIEVRNVNQLAQCDALIIPGGESTTISFVAAQSNLLEPLRDFVKVSRKPTWGTCAGLILLAEAANATKKGGQELIGGLDVRVNRNHFGRQVESFQADLDLPFLKGDASLSDNPFQGIFIRAPVVEKILPNVEGIQRQEQELADTVVAPSKAAKDERARSAMSADVEIMGKLTGRLKSAAARGLEIHAEEEVGDIIAVRQGNVFGTSFHPELTSDIRIHVWWLKQVLEATKEAQ</sequence>
<accession>A0AAV9N651</accession>
<evidence type="ECO:0000256" key="2">
    <source>
        <dbReference type="ARBA" id="ARBA00012918"/>
    </source>
</evidence>
<evidence type="ECO:0000256" key="6">
    <source>
        <dbReference type="ARBA" id="ARBA00049534"/>
    </source>
</evidence>
<dbReference type="PROSITE" id="PS01236">
    <property type="entry name" value="PDXT_SNO_1"/>
    <property type="match status" value="1"/>
</dbReference>
<dbReference type="PANTHER" id="PTHR31559">
    <property type="entry name" value="PYRIDOXAL 5'-PHOSPHATE SYNTHASE SUBUNIT SNO"/>
    <property type="match status" value="1"/>
</dbReference>
<organism evidence="7 8">
    <name type="scientific">Exophiala bonariae</name>
    <dbReference type="NCBI Taxonomy" id="1690606"/>
    <lineage>
        <taxon>Eukaryota</taxon>
        <taxon>Fungi</taxon>
        <taxon>Dikarya</taxon>
        <taxon>Ascomycota</taxon>
        <taxon>Pezizomycotina</taxon>
        <taxon>Eurotiomycetes</taxon>
        <taxon>Chaetothyriomycetidae</taxon>
        <taxon>Chaetothyriales</taxon>
        <taxon>Herpotrichiellaceae</taxon>
        <taxon>Exophiala</taxon>
    </lineage>
</organism>
<evidence type="ECO:0000256" key="1">
    <source>
        <dbReference type="ARBA" id="ARBA00008345"/>
    </source>
</evidence>
<dbReference type="GeneID" id="89971988"/>
<dbReference type="GO" id="GO:0004359">
    <property type="term" value="F:glutaminase activity"/>
    <property type="evidence" value="ECO:0007669"/>
    <property type="project" value="UniProtKB-EC"/>
</dbReference>
<keyword evidence="3" id="KW-0378">Hydrolase</keyword>
<dbReference type="PROSITE" id="PS51130">
    <property type="entry name" value="PDXT_SNO_2"/>
    <property type="match status" value="1"/>
</dbReference>
<dbReference type="InterPro" id="IPR021196">
    <property type="entry name" value="PdxT/SNO_CS"/>
</dbReference>
<reference evidence="7 8" key="1">
    <citation type="submission" date="2023-08" db="EMBL/GenBank/DDBJ databases">
        <title>Black Yeasts Isolated from many extreme environments.</title>
        <authorList>
            <person name="Coleine C."/>
            <person name="Stajich J.E."/>
            <person name="Selbmann L."/>
        </authorList>
    </citation>
    <scope>NUCLEOTIDE SEQUENCE [LARGE SCALE GENOMIC DNA]</scope>
    <source>
        <strain evidence="7 8">CCFEE 5792</strain>
    </source>
</reference>
<keyword evidence="8" id="KW-1185">Reference proteome</keyword>
<gene>
    <name evidence="7" type="ORF">LTR84_003805</name>
</gene>
<dbReference type="CDD" id="cd01749">
    <property type="entry name" value="GATase1_PB"/>
    <property type="match status" value="1"/>
</dbReference>
<name>A0AAV9N651_9EURO</name>
<dbReference type="HAMAP" id="MF_01615">
    <property type="entry name" value="PdxT"/>
    <property type="match status" value="1"/>
</dbReference>
<dbReference type="RefSeq" id="XP_064705110.1">
    <property type="nucleotide sequence ID" value="XM_064847389.1"/>
</dbReference>
<dbReference type="SUPFAM" id="SSF52317">
    <property type="entry name" value="Class I glutamine amidotransferase-like"/>
    <property type="match status" value="1"/>
</dbReference>
<comment type="catalytic activity">
    <reaction evidence="6">
        <text>L-glutamine + H2O = L-glutamate + NH4(+)</text>
        <dbReference type="Rhea" id="RHEA:15889"/>
        <dbReference type="ChEBI" id="CHEBI:15377"/>
        <dbReference type="ChEBI" id="CHEBI:28938"/>
        <dbReference type="ChEBI" id="CHEBI:29985"/>
        <dbReference type="ChEBI" id="CHEBI:58359"/>
        <dbReference type="EC" id="3.5.1.2"/>
    </reaction>
</comment>
<dbReference type="GO" id="GO:0008614">
    <property type="term" value="P:pyridoxine metabolic process"/>
    <property type="evidence" value="ECO:0007669"/>
    <property type="project" value="TreeGrafter"/>
</dbReference>
<dbReference type="EC" id="3.5.1.2" evidence="2"/>
<dbReference type="GO" id="GO:1903600">
    <property type="term" value="C:glutaminase complex"/>
    <property type="evidence" value="ECO:0007669"/>
    <property type="project" value="TreeGrafter"/>
</dbReference>
<dbReference type="GO" id="GO:0016829">
    <property type="term" value="F:lyase activity"/>
    <property type="evidence" value="ECO:0007669"/>
    <property type="project" value="UniProtKB-KW"/>
</dbReference>
<dbReference type="InterPro" id="IPR002161">
    <property type="entry name" value="PdxT/SNO"/>
</dbReference>
<dbReference type="InterPro" id="IPR029062">
    <property type="entry name" value="Class_I_gatase-like"/>
</dbReference>
<dbReference type="Gene3D" id="3.40.50.880">
    <property type="match status" value="1"/>
</dbReference>
<keyword evidence="4" id="KW-0315">Glutamine amidotransferase</keyword>
<comment type="similarity">
    <text evidence="1">Belongs to the glutaminase PdxT/SNO family.</text>
</comment>
<dbReference type="PROSITE" id="PS51273">
    <property type="entry name" value="GATASE_TYPE_1"/>
    <property type="match status" value="1"/>
</dbReference>
<dbReference type="EMBL" id="JAVRRD010000017">
    <property type="protein sequence ID" value="KAK5050524.1"/>
    <property type="molecule type" value="Genomic_DNA"/>
</dbReference>
<evidence type="ECO:0000256" key="4">
    <source>
        <dbReference type="ARBA" id="ARBA00022962"/>
    </source>
</evidence>